<dbReference type="PANTHER" id="PTHR33514:SF1">
    <property type="entry name" value="ABC TRANSPORTER PERMEASE"/>
    <property type="match status" value="1"/>
</dbReference>
<dbReference type="RefSeq" id="WP_331848434.1">
    <property type="nucleotide sequence ID" value="NZ_JAZHPZ010000013.1"/>
</dbReference>
<keyword evidence="4 5" id="KW-0472">Membrane</keyword>
<dbReference type="PANTHER" id="PTHR33514">
    <property type="entry name" value="PROTEIN ABCI12, CHLOROPLASTIC"/>
    <property type="match status" value="1"/>
</dbReference>
<comment type="caution">
    <text evidence="6">The sequence shown here is derived from an EMBL/GenBank/DDBJ whole genome shotgun (WGS) entry which is preliminary data.</text>
</comment>
<accession>A0ABU7VWT8</accession>
<evidence type="ECO:0000313" key="7">
    <source>
        <dbReference type="Proteomes" id="UP001306950"/>
    </source>
</evidence>
<evidence type="ECO:0000256" key="1">
    <source>
        <dbReference type="ARBA" id="ARBA00004141"/>
    </source>
</evidence>
<evidence type="ECO:0000256" key="5">
    <source>
        <dbReference type="SAM" id="Phobius"/>
    </source>
</evidence>
<gene>
    <name evidence="6" type="ORF">V3851_20540</name>
</gene>
<dbReference type="Proteomes" id="UP001306950">
    <property type="component" value="Unassembled WGS sequence"/>
</dbReference>
<evidence type="ECO:0000256" key="4">
    <source>
        <dbReference type="ARBA" id="ARBA00023136"/>
    </source>
</evidence>
<feature type="transmembrane region" description="Helical" evidence="5">
    <location>
        <begin position="115"/>
        <end position="137"/>
    </location>
</feature>
<dbReference type="EMBL" id="JAZHPZ010000013">
    <property type="protein sequence ID" value="MEF2968224.1"/>
    <property type="molecule type" value="Genomic_DNA"/>
</dbReference>
<organism evidence="6 7">
    <name type="scientific">Paenibacillus haidiansis</name>
    <dbReference type="NCBI Taxonomy" id="1574488"/>
    <lineage>
        <taxon>Bacteria</taxon>
        <taxon>Bacillati</taxon>
        <taxon>Bacillota</taxon>
        <taxon>Bacilli</taxon>
        <taxon>Bacillales</taxon>
        <taxon>Paenibacillaceae</taxon>
        <taxon>Paenibacillus</taxon>
    </lineage>
</organism>
<feature type="transmembrane region" description="Helical" evidence="5">
    <location>
        <begin position="250"/>
        <end position="268"/>
    </location>
</feature>
<protein>
    <submittedName>
        <fullName evidence="6">Energy-coupling factor transporter transmembrane component T</fullName>
    </submittedName>
</protein>
<dbReference type="InterPro" id="IPR003339">
    <property type="entry name" value="ABC/ECF_trnsptr_transmembrane"/>
</dbReference>
<feature type="transmembrane region" description="Helical" evidence="5">
    <location>
        <begin position="66"/>
        <end position="87"/>
    </location>
</feature>
<comment type="subcellular location">
    <subcellularLocation>
        <location evidence="1">Membrane</location>
        <topology evidence="1">Multi-pass membrane protein</topology>
    </subcellularLocation>
</comment>
<evidence type="ECO:0000256" key="3">
    <source>
        <dbReference type="ARBA" id="ARBA00022989"/>
    </source>
</evidence>
<dbReference type="CDD" id="cd16914">
    <property type="entry name" value="EcfT"/>
    <property type="match status" value="1"/>
</dbReference>
<dbReference type="Pfam" id="PF02361">
    <property type="entry name" value="CbiQ"/>
    <property type="match status" value="1"/>
</dbReference>
<sequence length="278" mass="31282">MNNNSGIQIFAPGESFFHRMDGAVKLILLLVWTVVTFLFLDLRVFGVMLAAGIVMLLRSRVPFRRVVLLFGLLVVFTLINSIFILIITPRFGSTLTGTDTPVIPLGYDMINAETLFYVLTLSAKYLTLLPITLLFIFTTHPSRFAASLNKLGVPYKLAYAVSIAFRYIPDLTQEFRNILNALQMRGLGISRGDGHLWRRIKNLSLVVVPLLQSSLQHIELVTNAMDLRGFGTGTKRTWYMGTPMARSDKLVLCLCALLLVAAILAKGWRFEGFWYPFN</sequence>
<feature type="transmembrane region" description="Helical" evidence="5">
    <location>
        <begin position="26"/>
        <end position="54"/>
    </location>
</feature>
<evidence type="ECO:0000313" key="6">
    <source>
        <dbReference type="EMBL" id="MEF2968224.1"/>
    </source>
</evidence>
<proteinExistence type="predicted"/>
<keyword evidence="2 5" id="KW-0812">Transmembrane</keyword>
<keyword evidence="7" id="KW-1185">Reference proteome</keyword>
<name>A0ABU7VWT8_9BACL</name>
<keyword evidence="3 5" id="KW-1133">Transmembrane helix</keyword>
<reference evidence="6 7" key="1">
    <citation type="submission" date="2024-02" db="EMBL/GenBank/DDBJ databases">
        <title>A nitrogen-fixing paenibacillus bacterium.</title>
        <authorList>
            <person name="Zhang W.L."/>
            <person name="Chen S.F."/>
        </authorList>
    </citation>
    <scope>NUCLEOTIDE SEQUENCE [LARGE SCALE GENOMIC DNA]</scope>
    <source>
        <strain evidence="6 7">M1</strain>
    </source>
</reference>
<evidence type="ECO:0000256" key="2">
    <source>
        <dbReference type="ARBA" id="ARBA00022692"/>
    </source>
</evidence>